<accession>A0A081BZA9</accession>
<dbReference type="SUPFAM" id="SSF46689">
    <property type="entry name" value="Homeodomain-like"/>
    <property type="match status" value="1"/>
</dbReference>
<reference evidence="1" key="1">
    <citation type="journal article" date="2015" name="PeerJ">
        <title>First genomic representation of candidate bacterial phylum KSB3 points to enhanced environmental sensing as a trigger of wastewater bulking.</title>
        <authorList>
            <person name="Sekiguchi Y."/>
            <person name="Ohashi A."/>
            <person name="Parks D.H."/>
            <person name="Yamauchi T."/>
            <person name="Tyson G.W."/>
            <person name="Hugenholtz P."/>
        </authorList>
    </citation>
    <scope>NUCLEOTIDE SEQUENCE [LARGE SCALE GENOMIC DNA]</scope>
</reference>
<keyword evidence="2" id="KW-1185">Reference proteome</keyword>
<proteinExistence type="predicted"/>
<protein>
    <recommendedName>
        <fullName evidence="3">DUF433 domain-containing protein</fullName>
    </recommendedName>
</protein>
<dbReference type="InterPro" id="IPR036388">
    <property type="entry name" value="WH-like_DNA-bd_sf"/>
</dbReference>
<dbReference type="STRING" id="1499967.U27_04631"/>
<dbReference type="Pfam" id="PF04255">
    <property type="entry name" value="DUF433"/>
    <property type="match status" value="1"/>
</dbReference>
<dbReference type="InterPro" id="IPR009057">
    <property type="entry name" value="Homeodomain-like_sf"/>
</dbReference>
<dbReference type="AlphaFoldDB" id="A0A081BZA9"/>
<dbReference type="EMBL" id="DF820466">
    <property type="protein sequence ID" value="GAK57664.1"/>
    <property type="molecule type" value="Genomic_DNA"/>
</dbReference>
<organism evidence="1">
    <name type="scientific">Vecturithrix granuli</name>
    <dbReference type="NCBI Taxonomy" id="1499967"/>
    <lineage>
        <taxon>Bacteria</taxon>
        <taxon>Candidatus Moduliflexota</taxon>
        <taxon>Candidatus Vecturitrichia</taxon>
        <taxon>Candidatus Vecturitrichales</taxon>
        <taxon>Candidatus Vecturitrichaceae</taxon>
        <taxon>Candidatus Vecturithrix</taxon>
    </lineage>
</organism>
<dbReference type="Gene3D" id="1.10.10.10">
    <property type="entry name" value="Winged helix-like DNA-binding domain superfamily/Winged helix DNA-binding domain"/>
    <property type="match status" value="1"/>
</dbReference>
<name>A0A081BZA9_VECG1</name>
<dbReference type="InterPro" id="IPR007367">
    <property type="entry name" value="DUF433"/>
</dbReference>
<dbReference type="Proteomes" id="UP000030661">
    <property type="component" value="Unassembled WGS sequence"/>
</dbReference>
<dbReference type="eggNOG" id="COG2442">
    <property type="taxonomic scope" value="Bacteria"/>
</dbReference>
<evidence type="ECO:0008006" key="3">
    <source>
        <dbReference type="Google" id="ProtNLM"/>
    </source>
</evidence>
<evidence type="ECO:0000313" key="1">
    <source>
        <dbReference type="EMBL" id="GAK57664.1"/>
    </source>
</evidence>
<sequence>MANMAEQQLLTRIVVNPKMMVGKPVIKGTRLTIEYILGLFAHGATAAEILEEYEGLTYEDLQACFLFASKSLESTLFMPLAMEAA</sequence>
<dbReference type="HOGENOM" id="CLU_126005_1_2_0"/>
<dbReference type="PANTHER" id="PTHR34849">
    <property type="entry name" value="SSL5025 PROTEIN"/>
    <property type="match status" value="1"/>
</dbReference>
<evidence type="ECO:0000313" key="2">
    <source>
        <dbReference type="Proteomes" id="UP000030661"/>
    </source>
</evidence>
<gene>
    <name evidence="1" type="ORF">U27_04631</name>
</gene>
<dbReference type="PANTHER" id="PTHR34849:SF3">
    <property type="entry name" value="SSR2962 PROTEIN"/>
    <property type="match status" value="1"/>
</dbReference>